<evidence type="ECO:0000256" key="1">
    <source>
        <dbReference type="SAM" id="MobiDB-lite"/>
    </source>
</evidence>
<organism evidence="2 4">
    <name type="scientific">Ficus carica</name>
    <name type="common">Common fig</name>
    <dbReference type="NCBI Taxonomy" id="3494"/>
    <lineage>
        <taxon>Eukaryota</taxon>
        <taxon>Viridiplantae</taxon>
        <taxon>Streptophyta</taxon>
        <taxon>Embryophyta</taxon>
        <taxon>Tracheophyta</taxon>
        <taxon>Spermatophyta</taxon>
        <taxon>Magnoliopsida</taxon>
        <taxon>eudicotyledons</taxon>
        <taxon>Gunneridae</taxon>
        <taxon>Pentapetalae</taxon>
        <taxon>rosids</taxon>
        <taxon>fabids</taxon>
        <taxon>Rosales</taxon>
        <taxon>Moraceae</taxon>
        <taxon>Ficeae</taxon>
        <taxon>Ficus</taxon>
    </lineage>
</organism>
<feature type="compositionally biased region" description="Basic and acidic residues" evidence="1">
    <location>
        <begin position="78"/>
        <end position="92"/>
    </location>
</feature>
<dbReference type="AlphaFoldDB" id="A0AA88E5A0"/>
<proteinExistence type="predicted"/>
<name>A0AA88E5A0_FICCA</name>
<comment type="caution">
    <text evidence="2">The sequence shown here is derived from an EMBL/GenBank/DDBJ whole genome shotgun (WGS) entry which is preliminary data.</text>
</comment>
<dbReference type="EMBL" id="BTGU01000507">
    <property type="protein sequence ID" value="GMN67830.1"/>
    <property type="molecule type" value="Genomic_DNA"/>
</dbReference>
<feature type="region of interest" description="Disordered" evidence="1">
    <location>
        <begin position="72"/>
        <end position="94"/>
    </location>
</feature>
<sequence>MGTNGGELGETQATREDSDLIWVTEECNDLCGELTTGARFDQELARLRPETRWQCHAAIFLDNTVTNTKKKASFIPPKSERRRREEGGGRREEEEEEEVWTFSKIDLSLEASLKLLPLEALLAEAPKFISRKLFMHSFDISMLNKIFIYIKVPIYCDNEFNNIWVLKRSSFRIHLDLVRSLDIRVLHLLLKSYTP</sequence>
<dbReference type="EMBL" id="BTGU01000508">
    <property type="protein sequence ID" value="GMN67836.1"/>
    <property type="molecule type" value="Genomic_DNA"/>
</dbReference>
<evidence type="ECO:0000313" key="2">
    <source>
        <dbReference type="EMBL" id="GMN67830.1"/>
    </source>
</evidence>
<protein>
    <submittedName>
        <fullName evidence="2">Uncharacterized protein</fullName>
    </submittedName>
</protein>
<keyword evidence="4" id="KW-1185">Reference proteome</keyword>
<evidence type="ECO:0000313" key="4">
    <source>
        <dbReference type="Proteomes" id="UP001187192"/>
    </source>
</evidence>
<accession>A0AA88E5A0</accession>
<dbReference type="Proteomes" id="UP001187192">
    <property type="component" value="Unassembled WGS sequence"/>
</dbReference>
<reference evidence="2" key="1">
    <citation type="submission" date="2023-07" db="EMBL/GenBank/DDBJ databases">
        <title>draft genome sequence of fig (Ficus carica).</title>
        <authorList>
            <person name="Takahashi T."/>
            <person name="Nishimura K."/>
        </authorList>
    </citation>
    <scope>NUCLEOTIDE SEQUENCE</scope>
</reference>
<gene>
    <name evidence="2" type="ORF">TIFTF001_036891</name>
    <name evidence="3" type="ORF">TIFTF001_036897</name>
</gene>
<evidence type="ECO:0000313" key="3">
    <source>
        <dbReference type="EMBL" id="GMN67836.1"/>
    </source>
</evidence>